<reference evidence="2 3" key="2">
    <citation type="submission" date="2018-11" db="EMBL/GenBank/DDBJ databases">
        <authorList>
            <consortium name="Pathogen Informatics"/>
        </authorList>
    </citation>
    <scope>NUCLEOTIDE SEQUENCE [LARGE SCALE GENOMIC DNA]</scope>
</reference>
<dbReference type="WBParaSite" id="SBAD_0000294601-mRNA-1">
    <property type="protein sequence ID" value="SBAD_0000294601-mRNA-1"/>
    <property type="gene ID" value="SBAD_0000294601"/>
</dbReference>
<accession>A0A183IGR6</accession>
<dbReference type="SUPFAM" id="SSF111418">
    <property type="entry name" value="Hormone receptor domain"/>
    <property type="match status" value="1"/>
</dbReference>
<dbReference type="PROSITE" id="PS50227">
    <property type="entry name" value="G_PROTEIN_RECEP_F2_3"/>
    <property type="match status" value="1"/>
</dbReference>
<dbReference type="EMBL" id="UZAM01007418">
    <property type="protein sequence ID" value="VDO99019.1"/>
    <property type="molecule type" value="Genomic_DNA"/>
</dbReference>
<evidence type="ECO:0000313" key="3">
    <source>
        <dbReference type="Proteomes" id="UP000270296"/>
    </source>
</evidence>
<evidence type="ECO:0000313" key="2">
    <source>
        <dbReference type="EMBL" id="VDO99019.1"/>
    </source>
</evidence>
<evidence type="ECO:0000259" key="1">
    <source>
        <dbReference type="PROSITE" id="PS50227"/>
    </source>
</evidence>
<organism evidence="4">
    <name type="scientific">Soboliphyme baturini</name>
    <dbReference type="NCBI Taxonomy" id="241478"/>
    <lineage>
        <taxon>Eukaryota</taxon>
        <taxon>Metazoa</taxon>
        <taxon>Ecdysozoa</taxon>
        <taxon>Nematoda</taxon>
        <taxon>Enoplea</taxon>
        <taxon>Dorylaimia</taxon>
        <taxon>Dioctophymatida</taxon>
        <taxon>Dioctophymatoidea</taxon>
        <taxon>Soboliphymatidae</taxon>
        <taxon>Soboliphyme</taxon>
    </lineage>
</organism>
<dbReference type="InterPro" id="IPR036445">
    <property type="entry name" value="GPCR_2_extracell_dom_sf"/>
</dbReference>
<proteinExistence type="predicted"/>
<reference evidence="4" key="1">
    <citation type="submission" date="2016-06" db="UniProtKB">
        <authorList>
            <consortium name="WormBaseParasite"/>
        </authorList>
    </citation>
    <scope>IDENTIFICATION</scope>
</reference>
<keyword evidence="3" id="KW-1185">Reference proteome</keyword>
<protein>
    <submittedName>
        <fullName evidence="4">G_PROTEIN_RECEP_F2_3 domain-containing protein</fullName>
    </submittedName>
</protein>
<dbReference type="Proteomes" id="UP000270296">
    <property type="component" value="Unassembled WGS sequence"/>
</dbReference>
<name>A0A183IGR6_9BILA</name>
<dbReference type="GO" id="GO:0016020">
    <property type="term" value="C:membrane"/>
    <property type="evidence" value="ECO:0007669"/>
    <property type="project" value="InterPro"/>
</dbReference>
<feature type="domain" description="G-protein coupled receptors family 2 profile 1" evidence="1">
    <location>
        <begin position="16"/>
        <end position="109"/>
    </location>
</feature>
<dbReference type="OrthoDB" id="5967113at2759"/>
<gene>
    <name evidence="2" type="ORF">SBAD_LOCUS2811</name>
</gene>
<sequence length="113" mass="12264">MFTTKLLYNIASSYEECMSALNATGQPIYVGESGGTRWCNATWDSILCWPAIPGNSSYSLPCPPMKGLVIENSPERQPVEVKNCRRRFGGPRTNTLGGPDGQVSCSVAFMAQP</sequence>
<dbReference type="AlphaFoldDB" id="A0A183IGR6"/>
<dbReference type="InterPro" id="IPR001879">
    <property type="entry name" value="GPCR_2_extracellular_dom"/>
</dbReference>
<evidence type="ECO:0000313" key="4">
    <source>
        <dbReference type="WBParaSite" id="SBAD_0000294601-mRNA-1"/>
    </source>
</evidence>
<dbReference type="GO" id="GO:0004930">
    <property type="term" value="F:G protein-coupled receptor activity"/>
    <property type="evidence" value="ECO:0007669"/>
    <property type="project" value="InterPro"/>
</dbReference>
<dbReference type="Pfam" id="PF02793">
    <property type="entry name" value="HRM"/>
    <property type="match status" value="1"/>
</dbReference>
<dbReference type="Gene3D" id="4.10.1240.10">
    <property type="entry name" value="GPCR, family 2, extracellular hormone receptor domain"/>
    <property type="match status" value="1"/>
</dbReference>